<evidence type="ECO:0000256" key="1">
    <source>
        <dbReference type="ARBA" id="ARBA00000085"/>
    </source>
</evidence>
<dbReference type="EMBL" id="LMTZ01000150">
    <property type="protein sequence ID" value="KST62797.1"/>
    <property type="molecule type" value="Genomic_DNA"/>
</dbReference>
<dbReference type="InterPro" id="IPR003594">
    <property type="entry name" value="HATPase_dom"/>
</dbReference>
<keyword evidence="6" id="KW-0418">Kinase</keyword>
<keyword evidence="5" id="KW-0547">Nucleotide-binding</keyword>
<dbReference type="Gene3D" id="3.30.565.10">
    <property type="entry name" value="Histidine kinase-like ATPase, C-terminal domain"/>
    <property type="match status" value="1"/>
</dbReference>
<dbReference type="InterPro" id="IPR036097">
    <property type="entry name" value="HisK_dim/P_sf"/>
</dbReference>
<dbReference type="OrthoDB" id="5401154at2"/>
<dbReference type="EC" id="2.7.13.3" evidence="2"/>
<dbReference type="CDD" id="cd00082">
    <property type="entry name" value="HisKA"/>
    <property type="match status" value="1"/>
</dbReference>
<protein>
    <recommendedName>
        <fullName evidence="2">histidine kinase</fullName>
        <ecNumber evidence="2">2.7.13.3</ecNumber>
    </recommendedName>
</protein>
<sequence>MTIATNLEQKIKDLEKANRILQKKLQRSEADRINLEENNHKKESLLKQVIKEFKTTQLQLVHNEKMSSLGQLVAGVAHEINNPVNFIHGNIFHAREYILDLLRLVKTYEQTYSDISPEIKDLGEEIDLEFIHQDLPKLINSMQIGAERIREIVNSLRTFSRLDEAEVKAVDIHEGIDSTLMILQNRLKAKNEQTQNIEVRKYYGELPKIQCYAGQLNQVFMNIIANAIDALQEMENNKNKQENQLLTISIHTSVLANHRVAIKIIDNGSGIPEEIQKNIFNPFFTTKPVGQGTGLGMSISHQIITEMHDGSLTCSSEIGKGTCFTIEIPVKHGCYSS</sequence>
<feature type="coiled-coil region" evidence="9">
    <location>
        <begin position="4"/>
        <end position="52"/>
    </location>
</feature>
<dbReference type="AlphaFoldDB" id="A0A0V7ZLF4"/>
<dbReference type="GO" id="GO:0005524">
    <property type="term" value="F:ATP binding"/>
    <property type="evidence" value="ECO:0007669"/>
    <property type="project" value="UniProtKB-KW"/>
</dbReference>
<dbReference type="InterPro" id="IPR004358">
    <property type="entry name" value="Sig_transdc_His_kin-like_C"/>
</dbReference>
<evidence type="ECO:0000256" key="8">
    <source>
        <dbReference type="ARBA" id="ARBA00023012"/>
    </source>
</evidence>
<evidence type="ECO:0000256" key="5">
    <source>
        <dbReference type="ARBA" id="ARBA00022741"/>
    </source>
</evidence>
<feature type="domain" description="Histidine kinase" evidence="10">
    <location>
        <begin position="75"/>
        <end position="332"/>
    </location>
</feature>
<keyword evidence="8" id="KW-0902">Two-component regulatory system</keyword>
<dbReference type="Gene3D" id="1.10.287.130">
    <property type="match status" value="1"/>
</dbReference>
<dbReference type="SMART" id="SM00387">
    <property type="entry name" value="HATPase_c"/>
    <property type="match status" value="1"/>
</dbReference>
<dbReference type="PANTHER" id="PTHR43065:SF46">
    <property type="entry name" value="C4-DICARBOXYLATE TRANSPORT SENSOR PROTEIN DCTB"/>
    <property type="match status" value="1"/>
</dbReference>
<name>A0A0V7ZLF4_9CYAN</name>
<organism evidence="12 13">
    <name type="scientific">Mastigocoleus testarum BC008</name>
    <dbReference type="NCBI Taxonomy" id="371196"/>
    <lineage>
        <taxon>Bacteria</taxon>
        <taxon>Bacillati</taxon>
        <taxon>Cyanobacteriota</taxon>
        <taxon>Cyanophyceae</taxon>
        <taxon>Nostocales</taxon>
        <taxon>Hapalosiphonaceae</taxon>
        <taxon>Mastigocoleus</taxon>
    </lineage>
</organism>
<evidence type="ECO:0000259" key="10">
    <source>
        <dbReference type="PROSITE" id="PS50109"/>
    </source>
</evidence>
<dbReference type="PRINTS" id="PR00344">
    <property type="entry name" value="BCTRLSENSOR"/>
</dbReference>
<evidence type="ECO:0000256" key="6">
    <source>
        <dbReference type="ARBA" id="ARBA00022777"/>
    </source>
</evidence>
<keyword evidence="13" id="KW-1185">Reference proteome</keyword>
<dbReference type="InterPro" id="IPR036890">
    <property type="entry name" value="HATPase_C_sf"/>
</dbReference>
<dbReference type="PANTHER" id="PTHR43065">
    <property type="entry name" value="SENSOR HISTIDINE KINASE"/>
    <property type="match status" value="1"/>
</dbReference>
<evidence type="ECO:0000313" key="12">
    <source>
        <dbReference type="EMBL" id="KST65110.1"/>
    </source>
</evidence>
<evidence type="ECO:0000256" key="4">
    <source>
        <dbReference type="ARBA" id="ARBA00022679"/>
    </source>
</evidence>
<keyword evidence="4" id="KW-0808">Transferase</keyword>
<dbReference type="PROSITE" id="PS50109">
    <property type="entry name" value="HIS_KIN"/>
    <property type="match status" value="1"/>
</dbReference>
<evidence type="ECO:0000256" key="3">
    <source>
        <dbReference type="ARBA" id="ARBA00022553"/>
    </source>
</evidence>
<dbReference type="SUPFAM" id="SSF47384">
    <property type="entry name" value="Homodimeric domain of signal transducing histidine kinase"/>
    <property type="match status" value="1"/>
</dbReference>
<keyword evidence="7" id="KW-0067">ATP-binding</keyword>
<dbReference type="Pfam" id="PF02518">
    <property type="entry name" value="HATPase_c"/>
    <property type="match status" value="1"/>
</dbReference>
<dbReference type="SUPFAM" id="SSF55874">
    <property type="entry name" value="ATPase domain of HSP90 chaperone/DNA topoisomerase II/histidine kinase"/>
    <property type="match status" value="1"/>
</dbReference>
<dbReference type="InterPro" id="IPR003661">
    <property type="entry name" value="HisK_dim/P_dom"/>
</dbReference>
<feature type="coiled-coil region" evidence="9">
    <location>
        <begin position="224"/>
        <end position="251"/>
    </location>
</feature>
<dbReference type="GO" id="GO:0000155">
    <property type="term" value="F:phosphorelay sensor kinase activity"/>
    <property type="evidence" value="ECO:0007669"/>
    <property type="project" value="InterPro"/>
</dbReference>
<comment type="caution">
    <text evidence="12">The sequence shown here is derived from an EMBL/GenBank/DDBJ whole genome shotgun (WGS) entry which is preliminary data.</text>
</comment>
<gene>
    <name evidence="11" type="ORF">BC008_10750</name>
    <name evidence="12" type="ORF">BC008_20120</name>
</gene>
<dbReference type="SMART" id="SM00388">
    <property type="entry name" value="HisKA"/>
    <property type="match status" value="1"/>
</dbReference>
<dbReference type="Proteomes" id="UP000053372">
    <property type="component" value="Unassembled WGS sequence"/>
</dbReference>
<evidence type="ECO:0000256" key="9">
    <source>
        <dbReference type="SAM" id="Coils"/>
    </source>
</evidence>
<keyword evidence="9" id="KW-0175">Coiled coil</keyword>
<evidence type="ECO:0000256" key="7">
    <source>
        <dbReference type="ARBA" id="ARBA00022840"/>
    </source>
</evidence>
<proteinExistence type="predicted"/>
<accession>A0A0V7ZLF4</accession>
<dbReference type="RefSeq" id="WP_036265164.1">
    <property type="nucleotide sequence ID" value="NZ_LMTZ01000112.1"/>
</dbReference>
<reference evidence="12 13" key="1">
    <citation type="journal article" date="2015" name="Genome Announc.">
        <title>Draft Genome of the Euendolithic (true boring) Cyanobacterium Mastigocoleus testarum strain BC008.</title>
        <authorList>
            <person name="Guida B.S."/>
            <person name="Garcia-Pichel F."/>
        </authorList>
    </citation>
    <scope>NUCLEOTIDE SEQUENCE [LARGE SCALE GENOMIC DNA]</scope>
    <source>
        <strain evidence="12 13">BC008</strain>
    </source>
</reference>
<evidence type="ECO:0000313" key="11">
    <source>
        <dbReference type="EMBL" id="KST62797.1"/>
    </source>
</evidence>
<dbReference type="EMBL" id="LMTZ01000112">
    <property type="protein sequence ID" value="KST65110.1"/>
    <property type="molecule type" value="Genomic_DNA"/>
</dbReference>
<evidence type="ECO:0000256" key="2">
    <source>
        <dbReference type="ARBA" id="ARBA00012438"/>
    </source>
</evidence>
<evidence type="ECO:0000313" key="13">
    <source>
        <dbReference type="Proteomes" id="UP000053372"/>
    </source>
</evidence>
<keyword evidence="3" id="KW-0597">Phosphoprotein</keyword>
<comment type="catalytic activity">
    <reaction evidence="1">
        <text>ATP + protein L-histidine = ADP + protein N-phospho-L-histidine.</text>
        <dbReference type="EC" id="2.7.13.3"/>
    </reaction>
</comment>
<dbReference type="InterPro" id="IPR005467">
    <property type="entry name" value="His_kinase_dom"/>
</dbReference>